<feature type="region of interest" description="Disordered" evidence="1">
    <location>
        <begin position="282"/>
        <end position="365"/>
    </location>
</feature>
<dbReference type="Proteomes" id="UP000729357">
    <property type="component" value="Unassembled WGS sequence"/>
</dbReference>
<gene>
    <name evidence="2" type="ORF">KCU98_g2913</name>
</gene>
<organism evidence="2 3">
    <name type="scientific">Aureobasidium melanogenum</name>
    <name type="common">Aureobasidium pullulans var. melanogenum</name>
    <dbReference type="NCBI Taxonomy" id="46634"/>
    <lineage>
        <taxon>Eukaryota</taxon>
        <taxon>Fungi</taxon>
        <taxon>Dikarya</taxon>
        <taxon>Ascomycota</taxon>
        <taxon>Pezizomycotina</taxon>
        <taxon>Dothideomycetes</taxon>
        <taxon>Dothideomycetidae</taxon>
        <taxon>Dothideales</taxon>
        <taxon>Saccotheciaceae</taxon>
        <taxon>Aureobasidium</taxon>
    </lineage>
</organism>
<accession>A0A9P8G0I3</accession>
<reference evidence="2" key="2">
    <citation type="submission" date="2021-08" db="EMBL/GenBank/DDBJ databases">
        <authorList>
            <person name="Gostincar C."/>
            <person name="Sun X."/>
            <person name="Song Z."/>
            <person name="Gunde-Cimerman N."/>
        </authorList>
    </citation>
    <scope>NUCLEOTIDE SEQUENCE</scope>
    <source>
        <strain evidence="2">EXF-9298</strain>
    </source>
</reference>
<feature type="non-terminal residue" evidence="2">
    <location>
        <position position="492"/>
    </location>
</feature>
<feature type="region of interest" description="Disordered" evidence="1">
    <location>
        <begin position="382"/>
        <end position="435"/>
    </location>
</feature>
<dbReference type="AlphaFoldDB" id="A0A9P8G0I3"/>
<dbReference type="EMBL" id="JAHFXS010000179">
    <property type="protein sequence ID" value="KAG9988031.1"/>
    <property type="molecule type" value="Genomic_DNA"/>
</dbReference>
<feature type="compositionally biased region" description="Acidic residues" evidence="1">
    <location>
        <begin position="312"/>
        <end position="322"/>
    </location>
</feature>
<sequence length="492" mass="54037">MIFSIFASLFSPATTTMEYAPSPLSSTPLSSCSHVLSTTTLSFDPMEIDYITMSQGTKRKLNQLYQSMGELPRKGPKTEPVFNNKELLAALKFEKKQQLRAWYNTLVVTPAYEAMTSLLTKETSMKSLFFRRKNNSFSFDFVVLASNSEPTTTTSFAKSPSHDLAMYVFKGNCKQVLTGEFTTLQQPSLAPSPAPVSAPSSDVQDASMDDAKLPVAESTELPLSHPLRLGNSILCRRKDSCDSMAYTLTPALKNVEKAVRTGKKPYTVLSSCTGRKPAGIFKKSKTKAARHPTASQAHLQEPVRNRNRMPFDTEEDSDDDDKLETSTPLAVSTPAPAPAHVATLSPPSVDDTAISTSSIPPTGAVLPSLTANLVILTKRAEGKKPELRDNQKATKSSNKSRTLSKKKQETSQSDLKSTKNRGVVKSRHDRKVRPLRTAPELTADKVTSFSKKTIFLIKRNQNQTKEDEVSKLFKKVVVDDPVADGLDFVAFS</sequence>
<feature type="region of interest" description="Disordered" evidence="1">
    <location>
        <begin position="187"/>
        <end position="210"/>
    </location>
</feature>
<protein>
    <submittedName>
        <fullName evidence="2">Uncharacterized protein</fullName>
    </submittedName>
</protein>
<keyword evidence="3" id="KW-1185">Reference proteome</keyword>
<comment type="caution">
    <text evidence="2">The sequence shown here is derived from an EMBL/GenBank/DDBJ whole genome shotgun (WGS) entry which is preliminary data.</text>
</comment>
<proteinExistence type="predicted"/>
<reference evidence="2" key="1">
    <citation type="journal article" date="2021" name="J Fungi (Basel)">
        <title>Virulence traits and population genomics of the black yeast Aureobasidium melanogenum.</title>
        <authorList>
            <person name="Cernosa A."/>
            <person name="Sun X."/>
            <person name="Gostincar C."/>
            <person name="Fang C."/>
            <person name="Gunde-Cimerman N."/>
            <person name="Song Z."/>
        </authorList>
    </citation>
    <scope>NUCLEOTIDE SEQUENCE</scope>
    <source>
        <strain evidence="2">EXF-9298</strain>
    </source>
</reference>
<feature type="compositionally biased region" description="Basic and acidic residues" evidence="1">
    <location>
        <begin position="382"/>
        <end position="392"/>
    </location>
</feature>
<evidence type="ECO:0000313" key="3">
    <source>
        <dbReference type="Proteomes" id="UP000729357"/>
    </source>
</evidence>
<evidence type="ECO:0000313" key="2">
    <source>
        <dbReference type="EMBL" id="KAG9988031.1"/>
    </source>
</evidence>
<evidence type="ECO:0000256" key="1">
    <source>
        <dbReference type="SAM" id="MobiDB-lite"/>
    </source>
</evidence>
<name>A0A9P8G0I3_AURME</name>
<feature type="compositionally biased region" description="Basic residues" evidence="1">
    <location>
        <begin position="418"/>
        <end position="434"/>
    </location>
</feature>